<sequence>MVFQHFPLLSTIHSTIYVQTLNTLVCDSAFSLHHAKKYVEKKVSDSSCQTDNIEFVHHVHVHIPNLANFIHENKEQDGEVIIIDDDDNTHFQLYEDVAIQTDDVEYTVQVYFHNENKANLIPSNSIQADQVIMQNHGMQTNFLYKEQLKNKTVYEVKRYFHQFIESTSDGKSVVYFQAVCKSVKAVFYQI</sequence>
<accession>A0A9J6CNQ1</accession>
<proteinExistence type="predicted"/>
<reference evidence="1" key="1">
    <citation type="submission" date="2021-03" db="EMBL/GenBank/DDBJ databases">
        <title>Chromosome level genome of the anhydrobiotic midge Polypedilum vanderplanki.</title>
        <authorList>
            <person name="Yoshida Y."/>
            <person name="Kikawada T."/>
            <person name="Gusev O."/>
        </authorList>
    </citation>
    <scope>NUCLEOTIDE SEQUENCE</scope>
    <source>
        <strain evidence="1">NIAS01</strain>
        <tissue evidence="1">Whole body or cell culture</tissue>
    </source>
</reference>
<evidence type="ECO:0000313" key="1">
    <source>
        <dbReference type="EMBL" id="KAG5683540.1"/>
    </source>
</evidence>
<evidence type="ECO:0000313" key="2">
    <source>
        <dbReference type="Proteomes" id="UP001107558"/>
    </source>
</evidence>
<dbReference type="AlphaFoldDB" id="A0A9J6CNQ1"/>
<keyword evidence="2" id="KW-1185">Reference proteome</keyword>
<dbReference type="Proteomes" id="UP001107558">
    <property type="component" value="Chromosome 1"/>
</dbReference>
<name>A0A9J6CNQ1_POLVA</name>
<comment type="caution">
    <text evidence="1">The sequence shown here is derived from an EMBL/GenBank/DDBJ whole genome shotgun (WGS) entry which is preliminary data.</text>
</comment>
<protein>
    <submittedName>
        <fullName evidence="1">Uncharacterized protein</fullName>
    </submittedName>
</protein>
<gene>
    <name evidence="1" type="ORF">PVAND_012814</name>
</gene>
<dbReference type="EMBL" id="JADBJN010000001">
    <property type="protein sequence ID" value="KAG5683540.1"/>
    <property type="molecule type" value="Genomic_DNA"/>
</dbReference>
<organism evidence="1 2">
    <name type="scientific">Polypedilum vanderplanki</name>
    <name type="common">Sleeping chironomid midge</name>
    <dbReference type="NCBI Taxonomy" id="319348"/>
    <lineage>
        <taxon>Eukaryota</taxon>
        <taxon>Metazoa</taxon>
        <taxon>Ecdysozoa</taxon>
        <taxon>Arthropoda</taxon>
        <taxon>Hexapoda</taxon>
        <taxon>Insecta</taxon>
        <taxon>Pterygota</taxon>
        <taxon>Neoptera</taxon>
        <taxon>Endopterygota</taxon>
        <taxon>Diptera</taxon>
        <taxon>Nematocera</taxon>
        <taxon>Chironomoidea</taxon>
        <taxon>Chironomidae</taxon>
        <taxon>Chironominae</taxon>
        <taxon>Polypedilum</taxon>
        <taxon>Polypedilum</taxon>
    </lineage>
</organism>